<dbReference type="EMBL" id="JAPEVA010000050">
    <property type="protein sequence ID" value="KAJ4403549.1"/>
    <property type="molecule type" value="Genomic_DNA"/>
</dbReference>
<feature type="chain" id="PRO_5040845647" description="Fungal N-terminal domain-containing protein" evidence="2">
    <location>
        <begin position="17"/>
        <end position="502"/>
    </location>
</feature>
<keyword evidence="2" id="KW-0732">Signal</keyword>
<feature type="compositionally biased region" description="Polar residues" evidence="1">
    <location>
        <begin position="386"/>
        <end position="398"/>
    </location>
</feature>
<dbReference type="InterPro" id="IPR039327">
    <property type="entry name" value="CON7-like"/>
</dbReference>
<protein>
    <recommendedName>
        <fullName evidence="5">Fungal N-terminal domain-containing protein</fullName>
    </recommendedName>
</protein>
<evidence type="ECO:0000256" key="2">
    <source>
        <dbReference type="SAM" id="SignalP"/>
    </source>
</evidence>
<comment type="caution">
    <text evidence="3">The sequence shown here is derived from an EMBL/GenBank/DDBJ whole genome shotgun (WGS) entry which is preliminary data.</text>
</comment>
<feature type="region of interest" description="Disordered" evidence="1">
    <location>
        <begin position="312"/>
        <end position="398"/>
    </location>
</feature>
<dbReference type="PANTHER" id="PTHR36167:SF4">
    <property type="entry name" value="FUNGAL N-TERMINAL DOMAIN-CONTAINING PROTEIN"/>
    <property type="match status" value="1"/>
</dbReference>
<evidence type="ECO:0000256" key="1">
    <source>
        <dbReference type="SAM" id="MobiDB-lite"/>
    </source>
</evidence>
<dbReference type="GO" id="GO:0006355">
    <property type="term" value="P:regulation of DNA-templated transcription"/>
    <property type="evidence" value="ECO:0007669"/>
    <property type="project" value="InterPro"/>
</dbReference>
<evidence type="ECO:0008006" key="5">
    <source>
        <dbReference type="Google" id="ProtNLM"/>
    </source>
</evidence>
<feature type="compositionally biased region" description="Polar residues" evidence="1">
    <location>
        <begin position="365"/>
        <end position="378"/>
    </location>
</feature>
<proteinExistence type="predicted"/>
<sequence>MAELLGLVASVIQVAGAGIQLSKTLYGYVDGVATADHRIKDIATEIKMTSIVIEELGDVFKHKETASLVSKKAVQMANDTITECSALFAQIDATLKKSRKNTLGRLALPFRDTKLELLRSHVDKLKSTLQLLMQVLTHAYQVASRKLDRAAEDRQREEIKRLLEKKDESTRRHEELLRRDSGSENSTLVDDADKGDVGNGDTADSEVSVAAIDSTITADNLATCVDHVRNLLRDIEALQKTLAAASPGDNHSAQQQKLINSYFVSRSHLDGVILGSSTGNSIVRQTSTKARRVEVVLNHLEETQNMAMLSKGNGKDAEQAQLDAPNSKDNPSGMSPMNARFKNLVGSKRKSSSHKPLSEHALSGPSISTPEGSNRPTSLSPPPMNPQNTSLRPLSNTLVPQQSDPALQIGLADVEVSDDDPVNEQMRLLMLRGTRPNADANASTFRIDIPVLLEDLEDRDWSGQQKLVNMDSSPKLISSSASPMRIPDEVDKLLQEWTVVLD</sequence>
<dbReference type="OrthoDB" id="5431013at2759"/>
<dbReference type="AlphaFoldDB" id="A0A9W9D690"/>
<dbReference type="PANTHER" id="PTHR36167">
    <property type="entry name" value="C2H2 FINGER DOMAIN TRANSCRIPTION FACTOR (EUROFUNG)-RELATED"/>
    <property type="match status" value="1"/>
</dbReference>
<evidence type="ECO:0000313" key="3">
    <source>
        <dbReference type="EMBL" id="KAJ4403549.1"/>
    </source>
</evidence>
<evidence type="ECO:0000313" key="4">
    <source>
        <dbReference type="Proteomes" id="UP001140510"/>
    </source>
</evidence>
<name>A0A9W9D690_9PLEO</name>
<gene>
    <name evidence="3" type="ORF">N0V91_006422</name>
</gene>
<organism evidence="3 4">
    <name type="scientific">Didymella pomorum</name>
    <dbReference type="NCBI Taxonomy" id="749634"/>
    <lineage>
        <taxon>Eukaryota</taxon>
        <taxon>Fungi</taxon>
        <taxon>Dikarya</taxon>
        <taxon>Ascomycota</taxon>
        <taxon>Pezizomycotina</taxon>
        <taxon>Dothideomycetes</taxon>
        <taxon>Pleosporomycetidae</taxon>
        <taxon>Pleosporales</taxon>
        <taxon>Pleosporineae</taxon>
        <taxon>Didymellaceae</taxon>
        <taxon>Didymella</taxon>
    </lineage>
</organism>
<keyword evidence="4" id="KW-1185">Reference proteome</keyword>
<accession>A0A9W9D690</accession>
<reference evidence="3" key="1">
    <citation type="submission" date="2022-10" db="EMBL/GenBank/DDBJ databases">
        <title>Tapping the CABI collections for fungal endophytes: first genome assemblies for Collariella, Neodidymelliopsis, Ascochyta clinopodiicola, Didymella pomorum, Didymosphaeria variabile, Neocosmospora piperis and Neocucurbitaria cava.</title>
        <authorList>
            <person name="Hill R."/>
        </authorList>
    </citation>
    <scope>NUCLEOTIDE SEQUENCE</scope>
    <source>
        <strain evidence="3">IMI 355091</strain>
    </source>
</reference>
<dbReference type="Proteomes" id="UP001140510">
    <property type="component" value="Unassembled WGS sequence"/>
</dbReference>
<feature type="compositionally biased region" description="Basic and acidic residues" evidence="1">
    <location>
        <begin position="167"/>
        <end position="182"/>
    </location>
</feature>
<feature type="region of interest" description="Disordered" evidence="1">
    <location>
        <begin position="167"/>
        <end position="203"/>
    </location>
</feature>
<feature type="signal peptide" evidence="2">
    <location>
        <begin position="1"/>
        <end position="16"/>
    </location>
</feature>